<keyword evidence="3" id="KW-1185">Reference proteome</keyword>
<keyword evidence="1" id="KW-0812">Transmembrane</keyword>
<dbReference type="VEuPathDB" id="FungiDB:PC9H_002703"/>
<sequence>MSLTTNPNLEYDNVDPEEINHCVGFAALWSANTRRSKGLRATGIGSVSCARSDMFRANGIGDLQKGEQYANMDYIFLSSIMATSLFLVTITYDIACQWYRNFFTRMTQLPSALQLSSRVDLRFRIPKFHLAAHKESCHAPFSLNYTKWVGRTDGEGVERMWSWLNKVSHSVSMMGQGGRQDTLDDFCNFWNWRKTVNLGDSLLKKMTLAIPQAAIHHQAFRAFTDGLHEQHSEELLEWENQVRAWELDHDQPCPFGLPRDDLTMSDLKKEMAEEEHRRVQRGEALPGDTSPSNFIITGLDIEAAQQELLVTASKHDLTTNTYMPGLADYIKEKGYEESTSSPELIELFLPSFFASTQRDLICQQGLPEFENRLRFAQATEALAHLRRQLRTHSFANSYKTRNAHSQGAYTRSRLLQNQIEVRIKAVRAQYDISRRSLLSLRGPGDWENTLKVLRAEDIRGINERTLNEEEQEEYRRARLLAGMSEETVEGELHGLGTTSGQENIPTVAFNRSLALGEGLRVEWVKARARAERWREEVLLLEEEMRRSIAYCEWKAMYWDNAATTRSRPPESNDLALFEGVRAYAYRQASYERRRVVMWKRQWAAIQERATLVLTTQLGQGDILRNNQAMLIAPPLVVELDLSDNEMEGMEDGDVEVGDVDT</sequence>
<accession>A0A8H6ZP00</accession>
<dbReference type="GeneID" id="59372544"/>
<dbReference type="InterPro" id="IPR040521">
    <property type="entry name" value="KDZ"/>
</dbReference>
<keyword evidence="1" id="KW-1133">Transmembrane helix</keyword>
<dbReference type="AlphaFoldDB" id="A0A8H6ZP00"/>
<proteinExistence type="predicted"/>
<feature type="transmembrane region" description="Helical" evidence="1">
    <location>
        <begin position="74"/>
        <end position="95"/>
    </location>
</feature>
<evidence type="ECO:0000313" key="3">
    <source>
        <dbReference type="Proteomes" id="UP000623687"/>
    </source>
</evidence>
<dbReference type="PANTHER" id="PTHR33096">
    <property type="entry name" value="CXC2 DOMAIN-CONTAINING PROTEIN"/>
    <property type="match status" value="1"/>
</dbReference>
<comment type="caution">
    <text evidence="2">The sequence shown here is derived from an EMBL/GenBank/DDBJ whole genome shotgun (WGS) entry which is preliminary data.</text>
</comment>
<dbReference type="Proteomes" id="UP000623687">
    <property type="component" value="Unassembled WGS sequence"/>
</dbReference>
<dbReference type="Pfam" id="PF18758">
    <property type="entry name" value="KDZ"/>
    <property type="match status" value="1"/>
</dbReference>
<dbReference type="EMBL" id="JACETU010000011">
    <property type="protein sequence ID" value="KAF7416437.1"/>
    <property type="molecule type" value="Genomic_DNA"/>
</dbReference>
<name>A0A8H6ZP00_PLEOS</name>
<reference evidence="2" key="1">
    <citation type="submission" date="2019-07" db="EMBL/GenBank/DDBJ databases">
        <authorList>
            <person name="Palmer J.M."/>
        </authorList>
    </citation>
    <scope>NUCLEOTIDE SEQUENCE</scope>
    <source>
        <strain evidence="2">PC9</strain>
    </source>
</reference>
<evidence type="ECO:0000313" key="2">
    <source>
        <dbReference type="EMBL" id="KAF7416437.1"/>
    </source>
</evidence>
<protein>
    <submittedName>
        <fullName evidence="2">Uncharacterized protein</fullName>
    </submittedName>
</protein>
<dbReference type="OrthoDB" id="3192989at2759"/>
<keyword evidence="1" id="KW-0472">Membrane</keyword>
<evidence type="ECO:0000256" key="1">
    <source>
        <dbReference type="SAM" id="Phobius"/>
    </source>
</evidence>
<dbReference type="PANTHER" id="PTHR33096:SF1">
    <property type="entry name" value="CXC1-LIKE CYSTEINE CLUSTER ASSOCIATED WITH KDZ TRANSPOSASES DOMAIN-CONTAINING PROTEIN"/>
    <property type="match status" value="1"/>
</dbReference>
<gene>
    <name evidence="2" type="ORF">PC9H_002703</name>
</gene>
<organism evidence="2 3">
    <name type="scientific">Pleurotus ostreatus</name>
    <name type="common">Oyster mushroom</name>
    <name type="synonym">White-rot fungus</name>
    <dbReference type="NCBI Taxonomy" id="5322"/>
    <lineage>
        <taxon>Eukaryota</taxon>
        <taxon>Fungi</taxon>
        <taxon>Dikarya</taxon>
        <taxon>Basidiomycota</taxon>
        <taxon>Agaricomycotina</taxon>
        <taxon>Agaricomycetes</taxon>
        <taxon>Agaricomycetidae</taxon>
        <taxon>Agaricales</taxon>
        <taxon>Pleurotineae</taxon>
        <taxon>Pleurotaceae</taxon>
        <taxon>Pleurotus</taxon>
    </lineage>
</organism>
<dbReference type="RefSeq" id="XP_036625984.1">
    <property type="nucleotide sequence ID" value="XM_036772338.1"/>
</dbReference>